<organism evidence="1 2">
    <name type="scientific">Rhizopus delemar</name>
    <dbReference type="NCBI Taxonomy" id="936053"/>
    <lineage>
        <taxon>Eukaryota</taxon>
        <taxon>Fungi</taxon>
        <taxon>Fungi incertae sedis</taxon>
        <taxon>Mucoromycota</taxon>
        <taxon>Mucoromycotina</taxon>
        <taxon>Mucoromycetes</taxon>
        <taxon>Mucorales</taxon>
        <taxon>Mucorineae</taxon>
        <taxon>Rhizopodaceae</taxon>
        <taxon>Rhizopus</taxon>
    </lineage>
</organism>
<dbReference type="EMBL" id="JAANIU010011514">
    <property type="protein sequence ID" value="KAG1530986.1"/>
    <property type="molecule type" value="Genomic_DNA"/>
</dbReference>
<accession>A0A9P7C190</accession>
<reference evidence="1 2" key="1">
    <citation type="journal article" date="2020" name="Microb. Genom.">
        <title>Genetic diversity of clinical and environmental Mucorales isolates obtained from an investigation of mucormycosis cases among solid organ transplant recipients.</title>
        <authorList>
            <person name="Nguyen M.H."/>
            <person name="Kaul D."/>
            <person name="Muto C."/>
            <person name="Cheng S.J."/>
            <person name="Richter R.A."/>
            <person name="Bruno V.M."/>
            <person name="Liu G."/>
            <person name="Beyhan S."/>
            <person name="Sundermann A.J."/>
            <person name="Mounaud S."/>
            <person name="Pasculle A.W."/>
            <person name="Nierman W.C."/>
            <person name="Driscoll E."/>
            <person name="Cumbie R."/>
            <person name="Clancy C.J."/>
            <person name="Dupont C.L."/>
        </authorList>
    </citation>
    <scope>NUCLEOTIDE SEQUENCE [LARGE SCALE GENOMIC DNA]</scope>
    <source>
        <strain evidence="1 2">GL24</strain>
    </source>
</reference>
<evidence type="ECO:0000313" key="2">
    <source>
        <dbReference type="Proteomes" id="UP000740926"/>
    </source>
</evidence>
<proteinExistence type="predicted"/>
<name>A0A9P7C190_9FUNG</name>
<dbReference type="Proteomes" id="UP000740926">
    <property type="component" value="Unassembled WGS sequence"/>
</dbReference>
<evidence type="ECO:0000313" key="1">
    <source>
        <dbReference type="EMBL" id="KAG1530986.1"/>
    </source>
</evidence>
<dbReference type="AlphaFoldDB" id="A0A9P7C190"/>
<gene>
    <name evidence="1" type="ORF">G6F50_016963</name>
</gene>
<sequence>MSCCAGVVQQACAGVHHAHPWHPGEAAGLDRIAVMQARFEATAMPGDLTHHTGLDNAPVGAVFTVDSCHGRHLPAVQAAQLRIIHVVGLEAQRVRR</sequence>
<protein>
    <submittedName>
        <fullName evidence="1">Uncharacterized protein</fullName>
    </submittedName>
</protein>
<keyword evidence="2" id="KW-1185">Reference proteome</keyword>
<comment type="caution">
    <text evidence="1">The sequence shown here is derived from an EMBL/GenBank/DDBJ whole genome shotgun (WGS) entry which is preliminary data.</text>
</comment>